<name>A0ABY2XC56_9RHOB</name>
<feature type="transmembrane region" description="Helical" evidence="7">
    <location>
        <begin position="396"/>
        <end position="420"/>
    </location>
</feature>
<sequence>MAWTLTLLPIGLAVFGFPIFLVLLVASIASLVLYMNIPLTLLHQQMLGSINSFALMAVPFFMFGGELMARGGISNRIIAWVMSLIGGVRGSLGLTTVGACTVFGAISGSGPATVAAIGRLMYKPLLANGYSGATSAGLVVTSGGIASLIPPSIVMILYGASAEQAVSLLFLAGFLPGLLLALLMAICIYIVAAREGVGNTQPFHWQEFFRASRDGVWALLMPVIILGGIYTGIFSPTESGGVACVYAVVVTVFVYKSMTWADVWDIAADSVYLTAQVVIIVAAAGVYSWILTVSGIPAALVNAFNALDVEPWLGLLIINCFLLIVGALIDPTSAILVLTPLLAPIAISMGVDLIHFGIIMAVNIQIGLFTPPFGVNIFIAQAMFDMPLKDIYRGLVPFFITNIIALMIVTYWPGLSLFLVRLLG</sequence>
<comment type="subunit">
    <text evidence="7">The complex comprises the extracytoplasmic solute receptor protein and the two transmembrane proteins.</text>
</comment>
<dbReference type="PIRSF" id="PIRSF006066">
    <property type="entry name" value="HI0050"/>
    <property type="match status" value="1"/>
</dbReference>
<reference evidence="9 10" key="1">
    <citation type="submission" date="2019-05" db="EMBL/GenBank/DDBJ databases">
        <title>Marivita sp. nov. isolated from sea sediment.</title>
        <authorList>
            <person name="Kim W."/>
        </authorList>
    </citation>
    <scope>NUCLEOTIDE SEQUENCE [LARGE SCALE GENOMIC DNA]</scope>
    <source>
        <strain evidence="9 10">CAU 1492</strain>
    </source>
</reference>
<keyword evidence="2" id="KW-1003">Cell membrane</keyword>
<feature type="transmembrane region" description="Helical" evidence="7">
    <location>
        <begin position="239"/>
        <end position="258"/>
    </location>
</feature>
<protein>
    <recommendedName>
        <fullName evidence="7">TRAP transporter large permease protein</fullName>
    </recommendedName>
</protein>
<dbReference type="Proteomes" id="UP001191082">
    <property type="component" value="Unassembled WGS sequence"/>
</dbReference>
<evidence type="ECO:0000256" key="4">
    <source>
        <dbReference type="ARBA" id="ARBA00022692"/>
    </source>
</evidence>
<evidence type="ECO:0000256" key="3">
    <source>
        <dbReference type="ARBA" id="ARBA00022519"/>
    </source>
</evidence>
<evidence type="ECO:0000313" key="9">
    <source>
        <dbReference type="EMBL" id="TMV14601.1"/>
    </source>
</evidence>
<feature type="transmembrane region" description="Helical" evidence="7">
    <location>
        <begin position="214"/>
        <end position="233"/>
    </location>
</feature>
<accession>A0ABY2XC56</accession>
<comment type="caution">
    <text evidence="9">The sequence shown here is derived from an EMBL/GenBank/DDBJ whole genome shotgun (WGS) entry which is preliminary data.</text>
</comment>
<comment type="function">
    <text evidence="7">Part of the tripartite ATP-independent periplasmic (TRAP) transport system.</text>
</comment>
<feature type="transmembrane region" description="Helical" evidence="7">
    <location>
        <begin position="12"/>
        <end position="34"/>
    </location>
</feature>
<evidence type="ECO:0000256" key="1">
    <source>
        <dbReference type="ARBA" id="ARBA00004429"/>
    </source>
</evidence>
<keyword evidence="10" id="KW-1185">Reference proteome</keyword>
<keyword evidence="4 7" id="KW-0812">Transmembrane</keyword>
<keyword evidence="7" id="KW-0813">Transport</keyword>
<keyword evidence="3 7" id="KW-0997">Cell inner membrane</keyword>
<feature type="domain" description="TRAP C4-dicarboxylate transport system permease DctM subunit" evidence="8">
    <location>
        <begin position="11"/>
        <end position="414"/>
    </location>
</feature>
<dbReference type="EMBL" id="VCPC01000001">
    <property type="protein sequence ID" value="TMV14601.1"/>
    <property type="molecule type" value="Genomic_DNA"/>
</dbReference>
<dbReference type="InterPro" id="IPR010656">
    <property type="entry name" value="DctM"/>
</dbReference>
<comment type="subcellular location">
    <subcellularLocation>
        <location evidence="1 7">Cell inner membrane</location>
        <topology evidence="1 7">Multi-pass membrane protein</topology>
    </subcellularLocation>
</comment>
<dbReference type="Pfam" id="PF06808">
    <property type="entry name" value="DctM"/>
    <property type="match status" value="1"/>
</dbReference>
<evidence type="ECO:0000259" key="8">
    <source>
        <dbReference type="Pfam" id="PF06808"/>
    </source>
</evidence>
<feature type="transmembrane region" description="Helical" evidence="7">
    <location>
        <begin position="166"/>
        <end position="193"/>
    </location>
</feature>
<dbReference type="NCBIfam" id="TIGR00786">
    <property type="entry name" value="dctM"/>
    <property type="match status" value="1"/>
</dbReference>
<evidence type="ECO:0000256" key="7">
    <source>
        <dbReference type="RuleBase" id="RU369079"/>
    </source>
</evidence>
<evidence type="ECO:0000313" key="10">
    <source>
        <dbReference type="Proteomes" id="UP001191082"/>
    </source>
</evidence>
<organism evidence="9 10">
    <name type="scientific">Arenibacterium halophilum</name>
    <dbReference type="NCBI Taxonomy" id="2583821"/>
    <lineage>
        <taxon>Bacteria</taxon>
        <taxon>Pseudomonadati</taxon>
        <taxon>Pseudomonadota</taxon>
        <taxon>Alphaproteobacteria</taxon>
        <taxon>Rhodobacterales</taxon>
        <taxon>Paracoccaceae</taxon>
        <taxon>Arenibacterium</taxon>
    </lineage>
</organism>
<keyword evidence="5 7" id="KW-1133">Transmembrane helix</keyword>
<dbReference type="PANTHER" id="PTHR33362:SF5">
    <property type="entry name" value="C4-DICARBOXYLATE TRAP TRANSPORTER LARGE PERMEASE PROTEIN DCTM"/>
    <property type="match status" value="1"/>
</dbReference>
<gene>
    <name evidence="9" type="ORF">FGK64_01020</name>
</gene>
<evidence type="ECO:0000256" key="6">
    <source>
        <dbReference type="ARBA" id="ARBA00023136"/>
    </source>
</evidence>
<feature type="transmembrane region" description="Helical" evidence="7">
    <location>
        <begin position="311"/>
        <end position="329"/>
    </location>
</feature>
<dbReference type="RefSeq" id="WP_138861952.1">
    <property type="nucleotide sequence ID" value="NZ_VCPC01000001.1"/>
</dbReference>
<dbReference type="InterPro" id="IPR004681">
    <property type="entry name" value="TRAP_DctM"/>
</dbReference>
<feature type="transmembrane region" description="Helical" evidence="7">
    <location>
        <begin position="77"/>
        <end position="96"/>
    </location>
</feature>
<feature type="transmembrane region" description="Helical" evidence="7">
    <location>
        <begin position="46"/>
        <end position="65"/>
    </location>
</feature>
<comment type="similarity">
    <text evidence="7">Belongs to the TRAP transporter large permease family.</text>
</comment>
<feature type="transmembrane region" description="Helical" evidence="7">
    <location>
        <begin position="336"/>
        <end position="358"/>
    </location>
</feature>
<proteinExistence type="inferred from homology"/>
<evidence type="ECO:0000256" key="5">
    <source>
        <dbReference type="ARBA" id="ARBA00022989"/>
    </source>
</evidence>
<keyword evidence="6 7" id="KW-0472">Membrane</keyword>
<evidence type="ECO:0000256" key="2">
    <source>
        <dbReference type="ARBA" id="ARBA00022475"/>
    </source>
</evidence>
<feature type="transmembrane region" description="Helical" evidence="7">
    <location>
        <begin position="364"/>
        <end position="384"/>
    </location>
</feature>
<feature type="transmembrane region" description="Helical" evidence="7">
    <location>
        <begin position="134"/>
        <end position="160"/>
    </location>
</feature>
<feature type="transmembrane region" description="Helical" evidence="7">
    <location>
        <begin position="270"/>
        <end position="291"/>
    </location>
</feature>
<dbReference type="PANTHER" id="PTHR33362">
    <property type="entry name" value="SIALIC ACID TRAP TRANSPORTER PERMEASE PROTEIN SIAT-RELATED"/>
    <property type="match status" value="1"/>
</dbReference>
<feature type="transmembrane region" description="Helical" evidence="7">
    <location>
        <begin position="102"/>
        <end position="122"/>
    </location>
</feature>